<dbReference type="OrthoDB" id="2318984at2759"/>
<dbReference type="Proteomes" id="UP000684084">
    <property type="component" value="Unassembled WGS sequence"/>
</dbReference>
<dbReference type="Proteomes" id="UP000232688">
    <property type="component" value="Unassembled WGS sequence"/>
</dbReference>
<gene>
    <name evidence="1" type="ORF">CHRIB12_LOCUS19903</name>
    <name evidence="3" type="ORF">RhiirA1_461616</name>
    <name evidence="4" type="ORF">RhiirA4_502977</name>
    <name evidence="2" type="ORF">RhiirA5_427014</name>
</gene>
<evidence type="ECO:0000313" key="5">
    <source>
        <dbReference type="Proteomes" id="UP000232688"/>
    </source>
</evidence>
<comment type="caution">
    <text evidence="4">The sequence shown here is derived from an EMBL/GenBank/DDBJ whole genome shotgun (WGS) entry which is preliminary data.</text>
</comment>
<dbReference type="VEuPathDB" id="FungiDB:RhiirA1_461616"/>
<accession>A0A2I1F708</accession>
<reference evidence="2 6" key="2">
    <citation type="submission" date="2017-09" db="EMBL/GenBank/DDBJ databases">
        <title>Extensive intraspecific genome diversity in a model arbuscular mycorrhizal fungus.</title>
        <authorList>
            <person name="Chen E.C."/>
            <person name="Morin E."/>
            <person name="Beaudet D."/>
            <person name="Noel J."/>
            <person name="Ndikumana S."/>
            <person name="Charron P."/>
            <person name="St-Onge C."/>
            <person name="Giorgi J."/>
            <person name="Grigoriev I.V."/>
            <person name="Roux C."/>
            <person name="Martin F.M."/>
            <person name="Corradi N."/>
        </authorList>
    </citation>
    <scope>NUCLEOTIDE SEQUENCE [LARGE SCALE GENOMIC DNA]</scope>
    <source>
        <strain evidence="2 6">A5</strain>
    </source>
</reference>
<dbReference type="Proteomes" id="UP000234323">
    <property type="component" value="Unassembled WGS sequence"/>
</dbReference>
<protein>
    <submittedName>
        <fullName evidence="4">Uncharacterized protein</fullName>
    </submittedName>
</protein>
<dbReference type="Proteomes" id="UP000232722">
    <property type="component" value="Unassembled WGS sequence"/>
</dbReference>
<reference evidence="3 5" key="3">
    <citation type="submission" date="2017-10" db="EMBL/GenBank/DDBJ databases">
        <title>Extensive intraspecific genome diversity in a model arbuscular mycorrhizal fungus.</title>
        <authorList>
            <person name="Chen E.C.H."/>
            <person name="Morin E."/>
            <person name="Baudet D."/>
            <person name="Noel J."/>
            <person name="Ndikumana S."/>
            <person name="Charron P."/>
            <person name="St-Onge C."/>
            <person name="Giorgi J."/>
            <person name="Grigoriev I.V."/>
            <person name="Roux C."/>
            <person name="Martin F.M."/>
            <person name="Corradi N."/>
        </authorList>
    </citation>
    <scope>NUCLEOTIDE SEQUENCE [LARGE SCALE GENOMIC DNA]</scope>
    <source>
        <strain evidence="3 5">A1</strain>
    </source>
</reference>
<dbReference type="VEuPathDB" id="FungiDB:RhiirFUN_006848"/>
<organism evidence="4 7">
    <name type="scientific">Rhizophagus irregularis</name>
    <dbReference type="NCBI Taxonomy" id="588596"/>
    <lineage>
        <taxon>Eukaryota</taxon>
        <taxon>Fungi</taxon>
        <taxon>Fungi incertae sedis</taxon>
        <taxon>Mucoromycota</taxon>
        <taxon>Glomeromycotina</taxon>
        <taxon>Glomeromycetes</taxon>
        <taxon>Glomerales</taxon>
        <taxon>Glomeraceae</taxon>
        <taxon>Rhizophagus</taxon>
    </lineage>
</organism>
<sequence length="187" mass="21864">MSLQPIQNKLVELGLFYQDGSNIYHVICKKILQTFLPRAENSVLGDDEYDYEFFFKSSHDPTAIFHVTCKLLSCSSIVNLLNKEIYGMDFDVKDLKRRYLLTLYQKLNLEENLKQILPSYFLQFHTADSEVMLDSDDTLNFFHENIEDDILIGINQDGFERNWSTAEDCISHQNENSYINHPNLGNY</sequence>
<proteinExistence type="predicted"/>
<reference evidence="4 7" key="1">
    <citation type="submission" date="2015-10" db="EMBL/GenBank/DDBJ databases">
        <title>Genome analyses suggest a sexual origin of heterokaryosis in a supposedly ancient asexual fungus.</title>
        <authorList>
            <person name="Ropars J."/>
            <person name="Sedzielewska K."/>
            <person name="Noel J."/>
            <person name="Charron P."/>
            <person name="Farinelli L."/>
            <person name="Marton T."/>
            <person name="Kruger M."/>
            <person name="Pelin A."/>
            <person name="Brachmann A."/>
            <person name="Corradi N."/>
        </authorList>
    </citation>
    <scope>NUCLEOTIDE SEQUENCE [LARGE SCALE GENOMIC DNA]</scope>
    <source>
        <strain evidence="4 7">A4</strain>
        <strain evidence="2 6">A5</strain>
    </source>
</reference>
<dbReference type="EMBL" id="CAGKOT010000056">
    <property type="protein sequence ID" value="CAB5386857.1"/>
    <property type="molecule type" value="Genomic_DNA"/>
</dbReference>
<reference evidence="3 5" key="4">
    <citation type="submission" date="2017-10" db="EMBL/GenBank/DDBJ databases">
        <title>Genome analyses suggest a sexual origin of heterokaryosis in a supposedly ancient asexual fungus.</title>
        <authorList>
            <person name="Corradi N."/>
            <person name="Sedzielewska K."/>
            <person name="Noel J."/>
            <person name="Charron P."/>
            <person name="Farinelli L."/>
            <person name="Marton T."/>
            <person name="Kruger M."/>
            <person name="Pelin A."/>
            <person name="Brachmann A."/>
            <person name="Corradi N."/>
        </authorList>
    </citation>
    <scope>NUCLEOTIDE SEQUENCE [LARGE SCALE GENOMIC DNA]</scope>
    <source>
        <strain evidence="3 5">A1</strain>
    </source>
</reference>
<evidence type="ECO:0000313" key="3">
    <source>
        <dbReference type="EMBL" id="PKC65007.1"/>
    </source>
</evidence>
<evidence type="ECO:0000313" key="1">
    <source>
        <dbReference type="EMBL" id="CAB5386857.1"/>
    </source>
</evidence>
<evidence type="ECO:0000313" key="4">
    <source>
        <dbReference type="EMBL" id="PKY54971.1"/>
    </source>
</evidence>
<reference evidence="1" key="5">
    <citation type="submission" date="2020-05" db="EMBL/GenBank/DDBJ databases">
        <authorList>
            <person name="Rincon C."/>
            <person name="Sanders R I."/>
            <person name="Robbins C."/>
            <person name="Chaturvedi A."/>
        </authorList>
    </citation>
    <scope>NUCLEOTIDE SEQUENCE</scope>
    <source>
        <strain evidence="1">CHB12</strain>
    </source>
</reference>
<dbReference type="EMBL" id="LLXH01000582">
    <property type="protein sequence ID" value="PKC65007.1"/>
    <property type="molecule type" value="Genomic_DNA"/>
</dbReference>
<evidence type="ECO:0000313" key="7">
    <source>
        <dbReference type="Proteomes" id="UP000234323"/>
    </source>
</evidence>
<dbReference type="VEuPathDB" id="FungiDB:FUN_004695"/>
<evidence type="ECO:0000313" key="2">
    <source>
        <dbReference type="EMBL" id="PKC01250.1"/>
    </source>
</evidence>
<dbReference type="EMBL" id="LLXI01001740">
    <property type="protein sequence ID" value="PKY54971.1"/>
    <property type="molecule type" value="Genomic_DNA"/>
</dbReference>
<dbReference type="EMBL" id="LLXJ01001660">
    <property type="protein sequence ID" value="PKC01250.1"/>
    <property type="molecule type" value="Genomic_DNA"/>
</dbReference>
<evidence type="ECO:0000313" key="6">
    <source>
        <dbReference type="Proteomes" id="UP000232722"/>
    </source>
</evidence>
<name>A0A2I1F708_9GLOM</name>
<keyword evidence="7" id="KW-1185">Reference proteome</keyword>
<dbReference type="AlphaFoldDB" id="A0A2I1F708"/>